<dbReference type="HOGENOM" id="CLU_2386656_0_0_1"/>
<gene>
    <name evidence="1" type="ORF">DI09_227p20</name>
</gene>
<proteinExistence type="predicted"/>
<dbReference type="EMBL" id="JMKJ01000141">
    <property type="protein sequence ID" value="KGG52013.1"/>
    <property type="molecule type" value="Genomic_DNA"/>
</dbReference>
<accession>A0A098VSF4</accession>
<protein>
    <submittedName>
        <fullName evidence="1">Uncharacterized protein</fullName>
    </submittedName>
</protein>
<organism evidence="1 2">
    <name type="scientific">Mitosporidium daphniae</name>
    <dbReference type="NCBI Taxonomy" id="1485682"/>
    <lineage>
        <taxon>Eukaryota</taxon>
        <taxon>Fungi</taxon>
        <taxon>Fungi incertae sedis</taxon>
        <taxon>Microsporidia</taxon>
        <taxon>Mitosporidium</taxon>
    </lineage>
</organism>
<dbReference type="Proteomes" id="UP000029725">
    <property type="component" value="Unassembled WGS sequence"/>
</dbReference>
<dbReference type="GeneID" id="25259102"/>
<sequence>MTVTKSEKDWNEALELFHEKKSESLDDLVPVCEYNGEFIDFPEHSERKLAFIVVNNLVMITHNTTKVHTFVKRCICEVIRKAASEARLSPMISI</sequence>
<comment type="caution">
    <text evidence="1">The sequence shown here is derived from an EMBL/GenBank/DDBJ whole genome shotgun (WGS) entry which is preliminary data.</text>
</comment>
<name>A0A098VSF4_9MICR</name>
<evidence type="ECO:0000313" key="2">
    <source>
        <dbReference type="Proteomes" id="UP000029725"/>
    </source>
</evidence>
<dbReference type="VEuPathDB" id="MicrosporidiaDB:DI09_227p20"/>
<dbReference type="AlphaFoldDB" id="A0A098VSF4"/>
<reference evidence="1 2" key="1">
    <citation type="submission" date="2014-04" db="EMBL/GenBank/DDBJ databases">
        <title>A new species of microsporidia sheds light on the evolution of extreme parasitism.</title>
        <authorList>
            <person name="Haag K.L."/>
            <person name="James T.Y."/>
            <person name="Larsson R."/>
            <person name="Schaer T.M."/>
            <person name="Refardt D."/>
            <person name="Pombert J.-F."/>
            <person name="Ebert D."/>
        </authorList>
    </citation>
    <scope>NUCLEOTIDE SEQUENCE [LARGE SCALE GENOMIC DNA]</scope>
    <source>
        <strain evidence="1 2">UGP3</strain>
        <tissue evidence="1">Spores</tissue>
    </source>
</reference>
<keyword evidence="2" id="KW-1185">Reference proteome</keyword>
<dbReference type="RefSeq" id="XP_013238449.1">
    <property type="nucleotide sequence ID" value="XM_013382995.1"/>
</dbReference>
<evidence type="ECO:0000313" key="1">
    <source>
        <dbReference type="EMBL" id="KGG52013.1"/>
    </source>
</evidence>